<accession>A0A2K8MS85</accession>
<keyword evidence="4" id="KW-1185">Reference proteome</keyword>
<dbReference type="EMBL" id="CP024923">
    <property type="protein sequence ID" value="ATY34351.1"/>
    <property type="molecule type" value="Genomic_DNA"/>
</dbReference>
<evidence type="ECO:0000256" key="1">
    <source>
        <dbReference type="SAM" id="Phobius"/>
    </source>
</evidence>
<feature type="transmembrane region" description="Helical" evidence="1">
    <location>
        <begin position="171"/>
        <end position="193"/>
    </location>
</feature>
<organism evidence="3 4">
    <name type="scientific">Sphingomonas psychrotolerans</name>
    <dbReference type="NCBI Taxonomy" id="1327635"/>
    <lineage>
        <taxon>Bacteria</taxon>
        <taxon>Pseudomonadati</taxon>
        <taxon>Pseudomonadota</taxon>
        <taxon>Alphaproteobacteria</taxon>
        <taxon>Sphingomonadales</taxon>
        <taxon>Sphingomonadaceae</taxon>
        <taxon>Sphingomonas</taxon>
    </lineage>
</organism>
<dbReference type="AlphaFoldDB" id="A0A2K8MS85"/>
<sequence>MDKSALLKCLAETGYNVGFGAKKHFATYDIVGKVPGLIGFLSLSVGTLALVFDELSKKLPSALMVILGVVALYIAFYDHSREKYNEVGVKLTKIYNELRKLYRDVQSGNAGAFVNEEAELHRLENEYYSLSITKQIMFSDWYAHYKFFWQHQIDWIEEQKKFSFWRDKMPLTGTVVLVMIVLGSVGWGVWLLWR</sequence>
<dbReference type="KEGG" id="sphc:CVN68_01285"/>
<dbReference type="Proteomes" id="UP000229081">
    <property type="component" value="Chromosome"/>
</dbReference>
<dbReference type="NCBIfam" id="NF033630">
    <property type="entry name" value="SLATT_6"/>
    <property type="match status" value="1"/>
</dbReference>
<dbReference type="InterPro" id="IPR041119">
    <property type="entry name" value="SLATT_6"/>
</dbReference>
<evidence type="ECO:0000259" key="2">
    <source>
        <dbReference type="Pfam" id="PF18169"/>
    </source>
</evidence>
<feature type="transmembrane region" description="Helical" evidence="1">
    <location>
        <begin position="58"/>
        <end position="76"/>
    </location>
</feature>
<evidence type="ECO:0000313" key="4">
    <source>
        <dbReference type="Proteomes" id="UP000229081"/>
    </source>
</evidence>
<gene>
    <name evidence="3" type="ORF">CVN68_01285</name>
</gene>
<feature type="transmembrane region" description="Helical" evidence="1">
    <location>
        <begin position="30"/>
        <end position="52"/>
    </location>
</feature>
<proteinExistence type="predicted"/>
<evidence type="ECO:0000313" key="3">
    <source>
        <dbReference type="EMBL" id="ATY34351.1"/>
    </source>
</evidence>
<dbReference type="OrthoDB" id="8778886at2"/>
<name>A0A2K8MS85_9SPHN</name>
<protein>
    <recommendedName>
        <fullName evidence="2">SMODS and SLOG-associating 2TM effector domain-containing protein</fullName>
    </recommendedName>
</protein>
<keyword evidence="1" id="KW-0472">Membrane</keyword>
<keyword evidence="1" id="KW-1133">Transmembrane helix</keyword>
<keyword evidence="1" id="KW-0812">Transmembrane</keyword>
<feature type="domain" description="SMODS and SLOG-associating 2TM effector" evidence="2">
    <location>
        <begin position="1"/>
        <end position="173"/>
    </location>
</feature>
<reference evidence="3 4" key="1">
    <citation type="submission" date="2017-11" db="EMBL/GenBank/DDBJ databases">
        <title>Complete genome sequence of Sphingomonas sp. Strain Cra20, a psychrotolerant potential plant growth promoting rhizobacteria.</title>
        <authorList>
            <person name="Luo Y."/>
        </authorList>
    </citation>
    <scope>NUCLEOTIDE SEQUENCE [LARGE SCALE GENOMIC DNA]</scope>
    <source>
        <strain evidence="3 4">Cra20</strain>
    </source>
</reference>
<dbReference type="Pfam" id="PF18169">
    <property type="entry name" value="SLATT_6"/>
    <property type="match status" value="1"/>
</dbReference>